<dbReference type="OrthoDB" id="5279008at2759"/>
<feature type="region of interest" description="Disordered" evidence="1">
    <location>
        <begin position="432"/>
        <end position="472"/>
    </location>
</feature>
<evidence type="ECO:0000256" key="1">
    <source>
        <dbReference type="SAM" id="MobiDB-lite"/>
    </source>
</evidence>
<name>A0A1V8SYZ7_9PEZI</name>
<dbReference type="Proteomes" id="UP000192596">
    <property type="component" value="Unassembled WGS sequence"/>
</dbReference>
<dbReference type="SUPFAM" id="SSF52047">
    <property type="entry name" value="RNI-like"/>
    <property type="match status" value="1"/>
</dbReference>
<sequence>MTASLVALPIELVERVVTSLETEETGILRLVCHELCDKASRGTYLKLFTDRSVDVTEDGLNALTKALAGDGLPRQLRNLTLVAVVFHPRMERMRSPATSPDAWSPAAQTMLHREDCPSKFKQSHSDRRFAARREVAELRLQQARHQYNVEAGVYVDLLVLAFESIKTTCSNGGLASLVLSVAVQTSKRLRFAPDAMDLRAAASEESHLLALAMQSLMTSHLPVKHFDLFSKTRLCSIACTELAAWLNVTPTSSLRSFGRQLSSLSISYCRLTSNCNLRAVCCNCNGRQYRASGSSRICHNHNCKFDEEDDEQCGYESSLASFLSNFPSLKTLDLHEYQTDWASGDAEDCSTLMFDHFSERAQLPMLEQLTLRGMNTTEESLLRFLSKLPVLNRLEMTHVNLSEGIWMPIFDYVKDKTKAQYLELTDLFQGKHGESLNGQGNGPGGGGNNNNPFGPPGMPPPPPPPPPGMFNHSYTPYSHGSYSNAVQTETYVNSLLSFRALSVPKNECKIDGCFGTNRVLLKGMWVSKAVLSYTTFSHSSLKAKIESRWDRERMREYGPTNNDVIIMD</sequence>
<feature type="compositionally biased region" description="Gly residues" evidence="1">
    <location>
        <begin position="439"/>
        <end position="448"/>
    </location>
</feature>
<gene>
    <name evidence="2" type="ORF">B0A48_10994</name>
</gene>
<feature type="compositionally biased region" description="Pro residues" evidence="1">
    <location>
        <begin position="453"/>
        <end position="468"/>
    </location>
</feature>
<dbReference type="Gene3D" id="3.80.10.10">
    <property type="entry name" value="Ribonuclease Inhibitor"/>
    <property type="match status" value="1"/>
</dbReference>
<dbReference type="InterPro" id="IPR032675">
    <property type="entry name" value="LRR_dom_sf"/>
</dbReference>
<dbReference type="EMBL" id="NAJO01000022">
    <property type="protein sequence ID" value="OQO04383.1"/>
    <property type="molecule type" value="Genomic_DNA"/>
</dbReference>
<evidence type="ECO:0008006" key="4">
    <source>
        <dbReference type="Google" id="ProtNLM"/>
    </source>
</evidence>
<organism evidence="2 3">
    <name type="scientific">Cryoendolithus antarcticus</name>
    <dbReference type="NCBI Taxonomy" id="1507870"/>
    <lineage>
        <taxon>Eukaryota</taxon>
        <taxon>Fungi</taxon>
        <taxon>Dikarya</taxon>
        <taxon>Ascomycota</taxon>
        <taxon>Pezizomycotina</taxon>
        <taxon>Dothideomycetes</taxon>
        <taxon>Dothideomycetidae</taxon>
        <taxon>Cladosporiales</taxon>
        <taxon>Cladosporiaceae</taxon>
        <taxon>Cryoendolithus</taxon>
    </lineage>
</organism>
<proteinExistence type="predicted"/>
<dbReference type="AlphaFoldDB" id="A0A1V8SYZ7"/>
<reference evidence="3" key="1">
    <citation type="submission" date="2017-03" db="EMBL/GenBank/DDBJ databases">
        <title>Genomes of endolithic fungi from Antarctica.</title>
        <authorList>
            <person name="Coleine C."/>
            <person name="Masonjones S."/>
            <person name="Stajich J.E."/>
        </authorList>
    </citation>
    <scope>NUCLEOTIDE SEQUENCE [LARGE SCALE GENOMIC DNA]</scope>
    <source>
        <strain evidence="3">CCFEE 5527</strain>
    </source>
</reference>
<dbReference type="InParanoid" id="A0A1V8SYZ7"/>
<comment type="caution">
    <text evidence="2">The sequence shown here is derived from an EMBL/GenBank/DDBJ whole genome shotgun (WGS) entry which is preliminary data.</text>
</comment>
<evidence type="ECO:0000313" key="2">
    <source>
        <dbReference type="EMBL" id="OQO04383.1"/>
    </source>
</evidence>
<evidence type="ECO:0000313" key="3">
    <source>
        <dbReference type="Proteomes" id="UP000192596"/>
    </source>
</evidence>
<keyword evidence="3" id="KW-1185">Reference proteome</keyword>
<accession>A0A1V8SYZ7</accession>
<protein>
    <recommendedName>
        <fullName evidence="4">F-box domain-containing protein</fullName>
    </recommendedName>
</protein>